<dbReference type="EMBL" id="HACM01003715">
    <property type="protein sequence ID" value="CRZ04157.1"/>
    <property type="molecule type" value="Transcribed_RNA"/>
</dbReference>
<feature type="non-terminal residue" evidence="2">
    <location>
        <position position="1"/>
    </location>
</feature>
<keyword evidence="1" id="KW-0472">Membrane</keyword>
<evidence type="ECO:0000256" key="1">
    <source>
        <dbReference type="SAM" id="Phobius"/>
    </source>
</evidence>
<keyword evidence="1" id="KW-1133">Transmembrane helix</keyword>
<keyword evidence="1" id="KW-0812">Transmembrane</keyword>
<organism evidence="2">
    <name type="scientific">Spongospora subterranea</name>
    <dbReference type="NCBI Taxonomy" id="70186"/>
    <lineage>
        <taxon>Eukaryota</taxon>
        <taxon>Sar</taxon>
        <taxon>Rhizaria</taxon>
        <taxon>Endomyxa</taxon>
        <taxon>Phytomyxea</taxon>
        <taxon>Plasmodiophorida</taxon>
        <taxon>Plasmodiophoridae</taxon>
        <taxon>Spongospora</taxon>
    </lineage>
</organism>
<evidence type="ECO:0000313" key="2">
    <source>
        <dbReference type="EMBL" id="CRZ04157.1"/>
    </source>
</evidence>
<protein>
    <submittedName>
        <fullName evidence="2">Uncharacterized protein</fullName>
    </submittedName>
</protein>
<dbReference type="AlphaFoldDB" id="A0A0H5QRB9"/>
<accession>A0A0H5QRB9</accession>
<reference evidence="2" key="1">
    <citation type="submission" date="2015-04" db="EMBL/GenBank/DDBJ databases">
        <title>The genome sequence of the plant pathogenic Rhizarian Plasmodiophora brassicae reveals insights in its biotrophic life cycle and the origin of chitin synthesis.</title>
        <authorList>
            <person name="Schwelm A."/>
            <person name="Fogelqvist J."/>
            <person name="Knaust A."/>
            <person name="Julke S."/>
            <person name="Lilja T."/>
            <person name="Dhandapani V."/>
            <person name="Bonilla-Rosso G."/>
            <person name="Karlsson M."/>
            <person name="Shevchenko A."/>
            <person name="Choi S.R."/>
            <person name="Kim H.G."/>
            <person name="Park J.Y."/>
            <person name="Lim Y.P."/>
            <person name="Ludwig-Muller J."/>
            <person name="Dixelius C."/>
        </authorList>
    </citation>
    <scope>NUCLEOTIDE SEQUENCE</scope>
    <source>
        <tissue evidence="2">Potato root galls</tissue>
    </source>
</reference>
<feature type="non-terminal residue" evidence="2">
    <location>
        <position position="111"/>
    </location>
</feature>
<sequence>LPLQGPIIVKSGKERICKKKSNRLTYEHKKEEEIELCMMSLSRVTKRAHHSPFRVTFTVMMSFLLPLLFPRSNSSFFLSSVLLFCLFSSFLLATFYSLCFLLGSLEFCWGF</sequence>
<feature type="transmembrane region" description="Helical" evidence="1">
    <location>
        <begin position="81"/>
        <end position="105"/>
    </location>
</feature>
<feature type="transmembrane region" description="Helical" evidence="1">
    <location>
        <begin position="51"/>
        <end position="69"/>
    </location>
</feature>
<proteinExistence type="predicted"/>
<name>A0A0H5QRB9_9EUKA</name>